<keyword evidence="3 11" id="KW-0479">Metal-binding</keyword>
<name>A0A378IMA5_9GAMM</name>
<reference evidence="12 14" key="1">
    <citation type="submission" date="2015-11" db="EMBL/GenBank/DDBJ databases">
        <title>Genomic analysis of 38 Legionella species identifies large and diverse effector repertoires.</title>
        <authorList>
            <person name="Burstein D."/>
            <person name="Amaro F."/>
            <person name="Zusman T."/>
            <person name="Lifshitz Z."/>
            <person name="Cohen O."/>
            <person name="Gilbert J.A."/>
            <person name="Pupko T."/>
            <person name="Shuman H.A."/>
            <person name="Segal G."/>
        </authorList>
    </citation>
    <scope>NUCLEOTIDE SEQUENCE [LARGE SCALE GENOMIC DNA]</scope>
    <source>
        <strain evidence="12 14">CDC#1407-AL-14</strain>
    </source>
</reference>
<keyword evidence="7 11" id="KW-0067">ATP-binding</keyword>
<dbReference type="GO" id="GO:0016879">
    <property type="term" value="F:ligase activity, forming carbon-nitrogen bonds"/>
    <property type="evidence" value="ECO:0007669"/>
    <property type="project" value="UniProtKB-UniRule"/>
</dbReference>
<evidence type="ECO:0000313" key="15">
    <source>
        <dbReference type="Proteomes" id="UP000255066"/>
    </source>
</evidence>
<evidence type="ECO:0000256" key="5">
    <source>
        <dbReference type="ARBA" id="ARBA00022785"/>
    </source>
</evidence>
<accession>A0A378IMA5</accession>
<evidence type="ECO:0000256" key="10">
    <source>
        <dbReference type="ARBA" id="ARBA00047890"/>
    </source>
</evidence>
<dbReference type="PANTHER" id="PTHR42914">
    <property type="entry name" value="7-CYANO-7-DEAZAGUANINE SYNTHASE"/>
    <property type="match status" value="1"/>
</dbReference>
<dbReference type="RefSeq" id="WP_058524374.1">
    <property type="nucleotide sequence ID" value="NZ_CAAAHV010000007.1"/>
</dbReference>
<gene>
    <name evidence="11 13" type="primary">queC</name>
    <name evidence="12" type="ORF">Lbir_2367</name>
    <name evidence="13" type="ORF">NCTC12437_03045</name>
</gene>
<dbReference type="STRING" id="28083.Lbir_2367"/>
<dbReference type="GO" id="GO:0008616">
    <property type="term" value="P:tRNA queuosine(34) biosynthetic process"/>
    <property type="evidence" value="ECO:0007669"/>
    <property type="project" value="UniProtKB-UniRule"/>
</dbReference>
<comment type="pathway">
    <text evidence="1 11">Purine metabolism; 7-cyano-7-deazaguanine biosynthesis.</text>
</comment>
<comment type="catalytic activity">
    <reaction evidence="10 11">
        <text>7-carboxy-7-carbaguanine + NH4(+) + 2 ATP = 7-cyano-7-carbaguanine + 2 AMP + 2 diphosphate + 2 H(+)</text>
        <dbReference type="Rhea" id="RHEA:27982"/>
        <dbReference type="ChEBI" id="CHEBI:15378"/>
        <dbReference type="ChEBI" id="CHEBI:28938"/>
        <dbReference type="ChEBI" id="CHEBI:30616"/>
        <dbReference type="ChEBI" id="CHEBI:33019"/>
        <dbReference type="ChEBI" id="CHEBI:45075"/>
        <dbReference type="ChEBI" id="CHEBI:61036"/>
        <dbReference type="ChEBI" id="CHEBI:456215"/>
        <dbReference type="EC" id="6.3.4.20"/>
    </reaction>
</comment>
<dbReference type="Proteomes" id="UP000255066">
    <property type="component" value="Unassembled WGS sequence"/>
</dbReference>
<protein>
    <recommendedName>
        <fullName evidence="9 11">7-cyano-7-deazaguanine synthase</fullName>
        <ecNumber evidence="9 11">6.3.4.20</ecNumber>
    </recommendedName>
    <alternativeName>
        <fullName evidence="11">7-cyano-7-carbaguanine synthase</fullName>
    </alternativeName>
    <alternativeName>
        <fullName evidence="11">PreQ(0) synthase</fullName>
    </alternativeName>
    <alternativeName>
        <fullName evidence="11">Queuosine biosynthesis protein QueC</fullName>
    </alternativeName>
</protein>
<dbReference type="PANTHER" id="PTHR42914:SF1">
    <property type="entry name" value="7-CYANO-7-DEAZAGUANINE SYNTHASE"/>
    <property type="match status" value="1"/>
</dbReference>
<dbReference type="OrthoDB" id="9789567at2"/>
<keyword evidence="5 11" id="KW-0671">Queuosine biosynthesis</keyword>
<evidence type="ECO:0000313" key="13">
    <source>
        <dbReference type="EMBL" id="STX33224.1"/>
    </source>
</evidence>
<evidence type="ECO:0000256" key="11">
    <source>
        <dbReference type="HAMAP-Rule" id="MF_01633"/>
    </source>
</evidence>
<dbReference type="GO" id="GO:0005524">
    <property type="term" value="F:ATP binding"/>
    <property type="evidence" value="ECO:0007669"/>
    <property type="project" value="UniProtKB-UniRule"/>
</dbReference>
<feature type="binding site" evidence="11">
    <location>
        <position position="188"/>
    </location>
    <ligand>
        <name>Zn(2+)</name>
        <dbReference type="ChEBI" id="CHEBI:29105"/>
    </ligand>
</feature>
<feature type="binding site" evidence="11">
    <location>
        <position position="204"/>
    </location>
    <ligand>
        <name>Zn(2+)</name>
        <dbReference type="ChEBI" id="CHEBI:29105"/>
    </ligand>
</feature>
<evidence type="ECO:0000256" key="2">
    <source>
        <dbReference type="ARBA" id="ARBA00022598"/>
    </source>
</evidence>
<keyword evidence="6 11" id="KW-0862">Zinc</keyword>
<feature type="binding site" evidence="11">
    <location>
        <position position="201"/>
    </location>
    <ligand>
        <name>Zn(2+)</name>
        <dbReference type="ChEBI" id="CHEBI:29105"/>
    </ligand>
</feature>
<dbReference type="Proteomes" id="UP000054735">
    <property type="component" value="Unassembled WGS sequence"/>
</dbReference>
<comment type="similarity">
    <text evidence="8 11">Belongs to the QueC family.</text>
</comment>
<organism evidence="13 15">
    <name type="scientific">Legionella birminghamensis</name>
    <dbReference type="NCBI Taxonomy" id="28083"/>
    <lineage>
        <taxon>Bacteria</taxon>
        <taxon>Pseudomonadati</taxon>
        <taxon>Pseudomonadota</taxon>
        <taxon>Gammaproteobacteria</taxon>
        <taxon>Legionellales</taxon>
        <taxon>Legionellaceae</taxon>
        <taxon>Legionella</taxon>
    </lineage>
</organism>
<dbReference type="AlphaFoldDB" id="A0A378IMA5"/>
<dbReference type="Pfam" id="PF06508">
    <property type="entry name" value="QueC"/>
    <property type="match status" value="1"/>
</dbReference>
<dbReference type="InterPro" id="IPR018317">
    <property type="entry name" value="QueC"/>
</dbReference>
<evidence type="ECO:0000256" key="9">
    <source>
        <dbReference type="ARBA" id="ARBA00039149"/>
    </source>
</evidence>
<sequence>MKNAVVLLSGGLDSTTCLAIAKAAGYQCHALSFSYGQRHNSEIEAARRVAAFFDVAEHRIVNLDINQFGGSALTDETISVPDYQPSQSIPVTYVPARNTIFLSIALGYAEVIGASDIFIGISSVDYSNYPDCRPDYMDAFKKMAALATRAGVEGKPLEIHTPLVSLSKCETIKLGASLGADYALTISCYQADSQGKACGRCDSCTFRRKGFIEAGLSDPTIYQ</sequence>
<dbReference type="NCBIfam" id="TIGR00364">
    <property type="entry name" value="7-cyano-7-deazaguanine synthase QueC"/>
    <property type="match status" value="1"/>
</dbReference>
<dbReference type="Gene3D" id="3.40.50.620">
    <property type="entry name" value="HUPs"/>
    <property type="match status" value="1"/>
</dbReference>
<feature type="binding site" evidence="11">
    <location>
        <begin position="8"/>
        <end position="18"/>
    </location>
    <ligand>
        <name>ATP</name>
        <dbReference type="ChEBI" id="CHEBI:30616"/>
    </ligand>
</feature>
<evidence type="ECO:0000256" key="8">
    <source>
        <dbReference type="ARBA" id="ARBA00037993"/>
    </source>
</evidence>
<dbReference type="HAMAP" id="MF_01633">
    <property type="entry name" value="QueC"/>
    <property type="match status" value="1"/>
</dbReference>
<keyword evidence="4 11" id="KW-0547">Nucleotide-binding</keyword>
<evidence type="ECO:0000256" key="3">
    <source>
        <dbReference type="ARBA" id="ARBA00022723"/>
    </source>
</evidence>
<dbReference type="CDD" id="cd01995">
    <property type="entry name" value="QueC-like"/>
    <property type="match status" value="1"/>
</dbReference>
<dbReference type="InterPro" id="IPR014729">
    <property type="entry name" value="Rossmann-like_a/b/a_fold"/>
</dbReference>
<keyword evidence="14" id="KW-1185">Reference proteome</keyword>
<evidence type="ECO:0000256" key="1">
    <source>
        <dbReference type="ARBA" id="ARBA00005061"/>
    </source>
</evidence>
<evidence type="ECO:0000256" key="4">
    <source>
        <dbReference type="ARBA" id="ARBA00022741"/>
    </source>
</evidence>
<dbReference type="EMBL" id="UGNW01000001">
    <property type="protein sequence ID" value="STX33224.1"/>
    <property type="molecule type" value="Genomic_DNA"/>
</dbReference>
<comment type="function">
    <text evidence="11">Catalyzes the ATP-dependent conversion of 7-carboxy-7-deazaguanine (CDG) to 7-cyano-7-deazaguanine (preQ(0)).</text>
</comment>
<proteinExistence type="inferred from homology"/>
<dbReference type="GO" id="GO:0008270">
    <property type="term" value="F:zinc ion binding"/>
    <property type="evidence" value="ECO:0007669"/>
    <property type="project" value="UniProtKB-UniRule"/>
</dbReference>
<comment type="cofactor">
    <cofactor evidence="11">
        <name>Zn(2+)</name>
        <dbReference type="ChEBI" id="CHEBI:29105"/>
    </cofactor>
    <text evidence="11">Binds 1 zinc ion per subunit.</text>
</comment>
<evidence type="ECO:0000313" key="14">
    <source>
        <dbReference type="Proteomes" id="UP000054735"/>
    </source>
</evidence>
<dbReference type="SUPFAM" id="SSF52402">
    <property type="entry name" value="Adenine nucleotide alpha hydrolases-like"/>
    <property type="match status" value="1"/>
</dbReference>
<evidence type="ECO:0000256" key="7">
    <source>
        <dbReference type="ARBA" id="ARBA00022840"/>
    </source>
</evidence>
<evidence type="ECO:0000256" key="6">
    <source>
        <dbReference type="ARBA" id="ARBA00022833"/>
    </source>
</evidence>
<feature type="binding site" evidence="11">
    <location>
        <position position="198"/>
    </location>
    <ligand>
        <name>Zn(2+)</name>
        <dbReference type="ChEBI" id="CHEBI:29105"/>
    </ligand>
</feature>
<keyword evidence="2 11" id="KW-0436">Ligase</keyword>
<dbReference type="EC" id="6.3.4.20" evidence="9 11"/>
<evidence type="ECO:0000313" key="12">
    <source>
        <dbReference type="EMBL" id="KTC68834.1"/>
    </source>
</evidence>
<reference evidence="13 15" key="2">
    <citation type="submission" date="2018-06" db="EMBL/GenBank/DDBJ databases">
        <authorList>
            <consortium name="Pathogen Informatics"/>
            <person name="Doyle S."/>
        </authorList>
    </citation>
    <scope>NUCLEOTIDE SEQUENCE [LARGE SCALE GENOMIC DNA]</scope>
    <source>
        <strain evidence="13 15">NCTC12437</strain>
    </source>
</reference>
<dbReference type="PIRSF" id="PIRSF006293">
    <property type="entry name" value="ExsB"/>
    <property type="match status" value="1"/>
</dbReference>
<dbReference type="UniPathway" id="UPA00391"/>
<dbReference type="EMBL" id="LNXT01000044">
    <property type="protein sequence ID" value="KTC68834.1"/>
    <property type="molecule type" value="Genomic_DNA"/>
</dbReference>